<dbReference type="AlphaFoldDB" id="A0A927CPZ2"/>
<organism evidence="2 3">
    <name type="scientific">Paenibacillus arenilitoris</name>
    <dbReference type="NCBI Taxonomy" id="2772299"/>
    <lineage>
        <taxon>Bacteria</taxon>
        <taxon>Bacillati</taxon>
        <taxon>Bacillota</taxon>
        <taxon>Bacilli</taxon>
        <taxon>Bacillales</taxon>
        <taxon>Paenibacillaceae</taxon>
        <taxon>Paenibacillus</taxon>
    </lineage>
</organism>
<evidence type="ECO:0000313" key="2">
    <source>
        <dbReference type="EMBL" id="MBD2870952.1"/>
    </source>
</evidence>
<dbReference type="EMBL" id="JACXIY010000025">
    <property type="protein sequence ID" value="MBD2870952.1"/>
    <property type="molecule type" value="Genomic_DNA"/>
</dbReference>
<name>A0A927CPZ2_9BACL</name>
<accession>A0A927CPZ2</accession>
<gene>
    <name evidence="2" type="ORF">IDH41_20410</name>
</gene>
<protein>
    <submittedName>
        <fullName evidence="2">Uncharacterized protein</fullName>
    </submittedName>
</protein>
<comment type="caution">
    <text evidence="2">The sequence shown here is derived from an EMBL/GenBank/DDBJ whole genome shotgun (WGS) entry which is preliminary data.</text>
</comment>
<reference evidence="2" key="1">
    <citation type="submission" date="2020-09" db="EMBL/GenBank/DDBJ databases">
        <title>A novel bacterium of genus Paenibacillus, isolated from South China Sea.</title>
        <authorList>
            <person name="Huang H."/>
            <person name="Mo K."/>
            <person name="Hu Y."/>
        </authorList>
    </citation>
    <scope>NUCLEOTIDE SEQUENCE</scope>
    <source>
        <strain evidence="2">IB182493</strain>
    </source>
</reference>
<keyword evidence="3" id="KW-1185">Reference proteome</keyword>
<evidence type="ECO:0000313" key="3">
    <source>
        <dbReference type="Proteomes" id="UP000632125"/>
    </source>
</evidence>
<evidence type="ECO:0000256" key="1">
    <source>
        <dbReference type="SAM" id="Phobius"/>
    </source>
</evidence>
<dbReference type="Proteomes" id="UP000632125">
    <property type="component" value="Unassembled WGS sequence"/>
</dbReference>
<proteinExistence type="predicted"/>
<sequence length="77" mass="7895">MTVGQMLRSLAAGLLIGIFALGLLPFLIVLNGMELLGLAELEASPLYMLLGSVTGRFKAMTGGKSAREPDDDAGGGS</sequence>
<dbReference type="RefSeq" id="WP_190864305.1">
    <property type="nucleotide sequence ID" value="NZ_JACXIY010000025.1"/>
</dbReference>
<feature type="transmembrane region" description="Helical" evidence="1">
    <location>
        <begin position="6"/>
        <end position="30"/>
    </location>
</feature>
<keyword evidence="1" id="KW-0812">Transmembrane</keyword>
<keyword evidence="1" id="KW-1133">Transmembrane helix</keyword>
<keyword evidence="1" id="KW-0472">Membrane</keyword>